<evidence type="ECO:0000313" key="3">
    <source>
        <dbReference type="Proteomes" id="UP001252270"/>
    </source>
</evidence>
<dbReference type="RefSeq" id="WP_309635946.1">
    <property type="nucleotide sequence ID" value="NZ_JARWAL010000003.1"/>
</dbReference>
<dbReference type="PANTHER" id="PTHR33121">
    <property type="entry name" value="CYCLIC DI-GMP PHOSPHODIESTERASE PDEF"/>
    <property type="match status" value="1"/>
</dbReference>
<reference evidence="2 3" key="1">
    <citation type="submission" date="2023-04" db="EMBL/GenBank/DDBJ databases">
        <title>A long-awaited taxogenomic arrangement of the family Halomonadaceae.</title>
        <authorList>
            <person name="De La Haba R."/>
            <person name="Chuvochina M."/>
            <person name="Wittouck S."/>
            <person name="Arahal D.R."/>
            <person name="Sanchez-Porro C."/>
            <person name="Hugenholtz P."/>
            <person name="Ventosa A."/>
        </authorList>
    </citation>
    <scope>NUCLEOTIDE SEQUENCE [LARGE SCALE GENOMIC DNA]</scope>
    <source>
        <strain evidence="2 3">DSM 17332</strain>
    </source>
</reference>
<dbReference type="Pfam" id="PF00563">
    <property type="entry name" value="EAL"/>
    <property type="match status" value="1"/>
</dbReference>
<dbReference type="PANTHER" id="PTHR33121:SF70">
    <property type="entry name" value="SIGNALING PROTEIN YKOW"/>
    <property type="match status" value="1"/>
</dbReference>
<accession>A0ABU1GJT1</accession>
<dbReference type="InterPro" id="IPR050706">
    <property type="entry name" value="Cyclic-di-GMP_PDE-like"/>
</dbReference>
<evidence type="ECO:0000313" key="2">
    <source>
        <dbReference type="EMBL" id="MDR5892075.1"/>
    </source>
</evidence>
<protein>
    <submittedName>
        <fullName evidence="2">EAL domain-containing protein</fullName>
    </submittedName>
</protein>
<comment type="caution">
    <text evidence="2">The sequence shown here is derived from an EMBL/GenBank/DDBJ whole genome shotgun (WGS) entry which is preliminary data.</text>
</comment>
<feature type="domain" description="EAL" evidence="1">
    <location>
        <begin position="1"/>
        <end position="100"/>
    </location>
</feature>
<organism evidence="2 3">
    <name type="scientific">Halomonas mongoliensis</name>
    <dbReference type="NCBI Taxonomy" id="321265"/>
    <lineage>
        <taxon>Bacteria</taxon>
        <taxon>Pseudomonadati</taxon>
        <taxon>Pseudomonadota</taxon>
        <taxon>Gammaproteobacteria</taxon>
        <taxon>Oceanospirillales</taxon>
        <taxon>Halomonadaceae</taxon>
        <taxon>Halomonas</taxon>
    </lineage>
</organism>
<dbReference type="Gene3D" id="3.20.20.450">
    <property type="entry name" value="EAL domain"/>
    <property type="match status" value="1"/>
</dbReference>
<gene>
    <name evidence="2" type="ORF">QC820_04540</name>
</gene>
<dbReference type="PROSITE" id="PS50883">
    <property type="entry name" value="EAL"/>
    <property type="match status" value="1"/>
</dbReference>
<sequence length="117" mass="12408">MDDFGVGFSSLSRLQLLPISELKIDRSFVQFFQEDSQDAAIVEAVALLGRRLGIRVVAEGVEDLSCLALLEAFGCTHVQGYGLARPMSAEAILEVGSTQDSMRASSAAQGESLGSTP</sequence>
<keyword evidence="3" id="KW-1185">Reference proteome</keyword>
<dbReference type="Proteomes" id="UP001252270">
    <property type="component" value="Unassembled WGS sequence"/>
</dbReference>
<proteinExistence type="predicted"/>
<name>A0ABU1GJT1_9GAMM</name>
<dbReference type="SUPFAM" id="SSF141868">
    <property type="entry name" value="EAL domain-like"/>
    <property type="match status" value="1"/>
</dbReference>
<dbReference type="CDD" id="cd01948">
    <property type="entry name" value="EAL"/>
    <property type="match status" value="1"/>
</dbReference>
<evidence type="ECO:0000259" key="1">
    <source>
        <dbReference type="PROSITE" id="PS50883"/>
    </source>
</evidence>
<dbReference type="InterPro" id="IPR001633">
    <property type="entry name" value="EAL_dom"/>
</dbReference>
<dbReference type="EMBL" id="JARWAL010000003">
    <property type="protein sequence ID" value="MDR5892075.1"/>
    <property type="molecule type" value="Genomic_DNA"/>
</dbReference>
<dbReference type="InterPro" id="IPR035919">
    <property type="entry name" value="EAL_sf"/>
</dbReference>